<dbReference type="InterPro" id="IPR013852">
    <property type="entry name" value="Transl_elong_P/YeiP_CS"/>
</dbReference>
<reference evidence="12 13" key="1">
    <citation type="submission" date="2020-08" db="EMBL/GenBank/DDBJ databases">
        <title>Genome sequence of Rhizobiales bacterium strain IZ6.</title>
        <authorList>
            <person name="Nakai R."/>
            <person name="Naganuma T."/>
        </authorList>
    </citation>
    <scope>NUCLEOTIDE SEQUENCE [LARGE SCALE GENOMIC DNA]</scope>
    <source>
        <strain evidence="12 13">IZ6</strain>
    </source>
</reference>
<evidence type="ECO:0000259" key="11">
    <source>
        <dbReference type="SMART" id="SM01185"/>
    </source>
</evidence>
<dbReference type="SUPFAM" id="SSF50249">
    <property type="entry name" value="Nucleic acid-binding proteins"/>
    <property type="match status" value="2"/>
</dbReference>
<evidence type="ECO:0000256" key="3">
    <source>
        <dbReference type="ARBA" id="ARBA00009479"/>
    </source>
</evidence>
<dbReference type="GO" id="GO:0043043">
    <property type="term" value="P:peptide biosynthetic process"/>
    <property type="evidence" value="ECO:0007669"/>
    <property type="project" value="InterPro"/>
</dbReference>
<evidence type="ECO:0000256" key="8">
    <source>
        <dbReference type="NCBIfam" id="TIGR00038"/>
    </source>
</evidence>
<dbReference type="UniPathway" id="UPA00345"/>
<dbReference type="InterPro" id="IPR001059">
    <property type="entry name" value="Transl_elong_P/YeiP_cen"/>
</dbReference>
<dbReference type="SMART" id="SM01185">
    <property type="entry name" value="EFP"/>
    <property type="match status" value="1"/>
</dbReference>
<gene>
    <name evidence="7 12" type="primary">efp</name>
    <name evidence="12" type="ORF">IZ6_08130</name>
</gene>
<accession>A0A6S6QUC3</accession>
<evidence type="ECO:0000256" key="5">
    <source>
        <dbReference type="ARBA" id="ARBA00022768"/>
    </source>
</evidence>
<dbReference type="Gene3D" id="2.40.50.140">
    <property type="entry name" value="Nucleic acid-binding proteins"/>
    <property type="match status" value="2"/>
</dbReference>
<evidence type="ECO:0000313" key="12">
    <source>
        <dbReference type="EMBL" id="BCJ90078.1"/>
    </source>
</evidence>
<comment type="subcellular location">
    <subcellularLocation>
        <location evidence="1 7">Cytoplasm</location>
    </subcellularLocation>
</comment>
<evidence type="ECO:0000259" key="10">
    <source>
        <dbReference type="SMART" id="SM00841"/>
    </source>
</evidence>
<dbReference type="FunFam" id="2.40.50.140:FF:000004">
    <property type="entry name" value="Elongation factor P"/>
    <property type="match status" value="1"/>
</dbReference>
<dbReference type="EMBL" id="AP023361">
    <property type="protein sequence ID" value="BCJ90078.1"/>
    <property type="molecule type" value="Genomic_DNA"/>
</dbReference>
<evidence type="ECO:0000256" key="9">
    <source>
        <dbReference type="RuleBase" id="RU004389"/>
    </source>
</evidence>
<feature type="domain" description="Elongation factor P C-terminal" evidence="10">
    <location>
        <begin position="150"/>
        <end position="205"/>
    </location>
</feature>
<dbReference type="Pfam" id="PF01132">
    <property type="entry name" value="EFP"/>
    <property type="match status" value="1"/>
</dbReference>
<dbReference type="InterPro" id="IPR014722">
    <property type="entry name" value="Rib_uL2_dom2"/>
</dbReference>
<dbReference type="RefSeq" id="WP_222876735.1">
    <property type="nucleotide sequence ID" value="NZ_AP023361.1"/>
</dbReference>
<dbReference type="Proteomes" id="UP000515317">
    <property type="component" value="Chromosome"/>
</dbReference>
<dbReference type="KEGG" id="tso:IZ6_08130"/>
<dbReference type="PROSITE" id="PS01275">
    <property type="entry name" value="EFP"/>
    <property type="match status" value="1"/>
</dbReference>
<dbReference type="PIRSF" id="PIRSF005901">
    <property type="entry name" value="EF-P"/>
    <property type="match status" value="1"/>
</dbReference>
<evidence type="ECO:0000256" key="2">
    <source>
        <dbReference type="ARBA" id="ARBA00004815"/>
    </source>
</evidence>
<dbReference type="AlphaFoldDB" id="A0A6S6QUC3"/>
<dbReference type="CDD" id="cd05794">
    <property type="entry name" value="S1_EF-P_repeat_2"/>
    <property type="match status" value="1"/>
</dbReference>
<dbReference type="InterPro" id="IPR012340">
    <property type="entry name" value="NA-bd_OB-fold"/>
</dbReference>
<evidence type="ECO:0000256" key="6">
    <source>
        <dbReference type="ARBA" id="ARBA00022917"/>
    </source>
</evidence>
<dbReference type="InterPro" id="IPR008991">
    <property type="entry name" value="Translation_prot_SH3-like_sf"/>
</dbReference>
<dbReference type="FunFam" id="2.40.50.140:FF:000009">
    <property type="entry name" value="Elongation factor P"/>
    <property type="match status" value="1"/>
</dbReference>
<dbReference type="Gene3D" id="2.30.30.30">
    <property type="match status" value="1"/>
</dbReference>
<keyword evidence="6 7" id="KW-0648">Protein biosynthesis</keyword>
<comment type="pathway">
    <text evidence="2 7">Protein biosynthesis; polypeptide chain elongation.</text>
</comment>
<dbReference type="GO" id="GO:0005829">
    <property type="term" value="C:cytosol"/>
    <property type="evidence" value="ECO:0007669"/>
    <property type="project" value="UniProtKB-ARBA"/>
</dbReference>
<dbReference type="InterPro" id="IPR011768">
    <property type="entry name" value="Transl_elongation_fac_P"/>
</dbReference>
<dbReference type="SUPFAM" id="SSF50104">
    <property type="entry name" value="Translation proteins SH3-like domain"/>
    <property type="match status" value="1"/>
</dbReference>
<evidence type="ECO:0000313" key="13">
    <source>
        <dbReference type="Proteomes" id="UP000515317"/>
    </source>
</evidence>
<evidence type="ECO:0000256" key="7">
    <source>
        <dbReference type="HAMAP-Rule" id="MF_00141"/>
    </source>
</evidence>
<dbReference type="SMART" id="SM00841">
    <property type="entry name" value="Elong-fact-P_C"/>
    <property type="match status" value="1"/>
</dbReference>
<dbReference type="NCBIfam" id="TIGR00038">
    <property type="entry name" value="efp"/>
    <property type="match status" value="1"/>
</dbReference>
<comment type="function">
    <text evidence="7">Involved in peptide bond synthesis. Stimulates efficient translation and peptide-bond synthesis on native or reconstituted 70S ribosomes in vitro. Probably functions indirectly by altering the affinity of the ribosome for aminoacyl-tRNA, thus increasing their reactivity as acceptors for peptidyl transferase.</text>
</comment>
<name>A0A6S6QUC3_9HYPH</name>
<keyword evidence="13" id="KW-1185">Reference proteome</keyword>
<keyword evidence="4 7" id="KW-0963">Cytoplasm</keyword>
<proteinExistence type="inferred from homology"/>
<evidence type="ECO:0000256" key="4">
    <source>
        <dbReference type="ARBA" id="ARBA00022490"/>
    </source>
</evidence>
<dbReference type="CDD" id="cd04470">
    <property type="entry name" value="S1_EF-P_repeat_1"/>
    <property type="match status" value="1"/>
</dbReference>
<dbReference type="InterPro" id="IPR015365">
    <property type="entry name" value="Elong-fact-P_C"/>
</dbReference>
<dbReference type="Pfam" id="PF09285">
    <property type="entry name" value="Elong-fact-P_C"/>
    <property type="match status" value="1"/>
</dbReference>
<comment type="similarity">
    <text evidence="3 7 9">Belongs to the elongation factor P family.</text>
</comment>
<dbReference type="GO" id="GO:0003746">
    <property type="term" value="F:translation elongation factor activity"/>
    <property type="evidence" value="ECO:0007669"/>
    <property type="project" value="UniProtKB-UniRule"/>
</dbReference>
<feature type="domain" description="Translation elongation factor P/YeiP central" evidence="11">
    <location>
        <begin position="88"/>
        <end position="142"/>
    </location>
</feature>
<dbReference type="PANTHER" id="PTHR30053:SF14">
    <property type="entry name" value="TRANSLATION ELONGATION FACTOR KOW-LIKE DOMAIN-CONTAINING PROTEIN"/>
    <property type="match status" value="1"/>
</dbReference>
<protein>
    <recommendedName>
        <fullName evidence="7 8">Elongation factor P</fullName>
        <shortName evidence="7">EF-P</shortName>
    </recommendedName>
</protein>
<dbReference type="InterPro" id="IPR020599">
    <property type="entry name" value="Transl_elong_fac_P/YeiP"/>
</dbReference>
<sequence>MCDTGARIGGKAAIFTQGQVVKVIASSLRKGNVIDVDGKLYVILTAENIHPGKGTPVTQLDMRRLTDGVKVSERYRTTEQVERAFVEDRDYNFLYSDDDAFHFMNPENYEQIAVPTDVVGDQAAYLQENMKVQLATHNGVALSMTLPRSVILEISETEPAMKGQTASSSFKPAILSNGVRTLVPPHIQAGTRVVIATEDGSYMERAKD</sequence>
<dbReference type="InterPro" id="IPR013185">
    <property type="entry name" value="Transl_elong_KOW-like"/>
</dbReference>
<keyword evidence="5 7" id="KW-0251">Elongation factor</keyword>
<dbReference type="PANTHER" id="PTHR30053">
    <property type="entry name" value="ELONGATION FACTOR P"/>
    <property type="match status" value="1"/>
</dbReference>
<dbReference type="NCBIfam" id="NF001810">
    <property type="entry name" value="PRK00529.1"/>
    <property type="match status" value="1"/>
</dbReference>
<evidence type="ECO:0000256" key="1">
    <source>
        <dbReference type="ARBA" id="ARBA00004496"/>
    </source>
</evidence>
<organism evidence="12 13">
    <name type="scientific">Terrihabitans soli</name>
    <dbReference type="NCBI Taxonomy" id="708113"/>
    <lineage>
        <taxon>Bacteria</taxon>
        <taxon>Pseudomonadati</taxon>
        <taxon>Pseudomonadota</taxon>
        <taxon>Alphaproteobacteria</taxon>
        <taxon>Hyphomicrobiales</taxon>
        <taxon>Terrihabitans</taxon>
    </lineage>
</organism>
<dbReference type="HAMAP" id="MF_00141">
    <property type="entry name" value="EF_P"/>
    <property type="match status" value="1"/>
</dbReference>
<dbReference type="Pfam" id="PF08207">
    <property type="entry name" value="EFP_N"/>
    <property type="match status" value="1"/>
</dbReference>